<reference evidence="2" key="1">
    <citation type="submission" date="2022-10" db="EMBL/GenBank/DDBJ databases">
        <title>Complete genome sequence resource for Xanthomonas hortorum isolated from Greek Oregano.</title>
        <authorList>
            <person name="Gonzalez-Tobon J."/>
            <person name="Helmann T.C."/>
            <person name="Daughtrey M."/>
            <person name="Stodghill P.V."/>
            <person name="Filiatrault M.J."/>
        </authorList>
    </citation>
    <scope>NUCLEOTIDE SEQUENCE</scope>
    <source>
        <strain evidence="2">Oregano 108</strain>
    </source>
</reference>
<protein>
    <submittedName>
        <fullName evidence="2">Uncharacterized protein</fullName>
    </submittedName>
</protein>
<dbReference type="RefSeq" id="WP_268213641.1">
    <property type="nucleotide sequence ID" value="NZ_CP107241.1"/>
</dbReference>
<name>A0AA47IBP2_9XANT</name>
<keyword evidence="1" id="KW-0812">Transmembrane</keyword>
<feature type="transmembrane region" description="Helical" evidence="1">
    <location>
        <begin position="65"/>
        <end position="90"/>
    </location>
</feature>
<organism evidence="2 3">
    <name type="scientific">Xanthomonas hortorum</name>
    <dbReference type="NCBI Taxonomy" id="56454"/>
    <lineage>
        <taxon>Bacteria</taxon>
        <taxon>Pseudomonadati</taxon>
        <taxon>Pseudomonadota</taxon>
        <taxon>Gammaproteobacteria</taxon>
        <taxon>Lysobacterales</taxon>
        <taxon>Lysobacteraceae</taxon>
        <taxon>Xanthomonas</taxon>
    </lineage>
</organism>
<gene>
    <name evidence="2" type="ORF">OEG85_00985</name>
</gene>
<dbReference type="Proteomes" id="UP001164737">
    <property type="component" value="Chromosome"/>
</dbReference>
<keyword evidence="1" id="KW-1133">Transmembrane helix</keyword>
<proteinExistence type="predicted"/>
<dbReference type="AlphaFoldDB" id="A0AA47IBP2"/>
<feature type="transmembrane region" description="Helical" evidence="1">
    <location>
        <begin position="41"/>
        <end position="58"/>
    </location>
</feature>
<accession>A0AA47IBP2</accession>
<feature type="transmembrane region" description="Helical" evidence="1">
    <location>
        <begin position="110"/>
        <end position="132"/>
    </location>
</feature>
<evidence type="ECO:0000313" key="2">
    <source>
        <dbReference type="EMBL" id="WAH64604.1"/>
    </source>
</evidence>
<evidence type="ECO:0000313" key="3">
    <source>
        <dbReference type="Proteomes" id="UP001164737"/>
    </source>
</evidence>
<feature type="transmembrane region" description="Helical" evidence="1">
    <location>
        <begin position="7"/>
        <end position="29"/>
    </location>
</feature>
<evidence type="ECO:0000256" key="1">
    <source>
        <dbReference type="SAM" id="Phobius"/>
    </source>
</evidence>
<sequence length="145" mass="15544">MKNSLPLVVLGIALSLTYLVVSFFMWPYAVSSAIKNEEMATGYKILFALFFAMLPTIISKISNNLLAQISIGTVLGAVFGLISTCVVAVWSSGYSRYLKSMEGGSLYELILLHVATSLILGGWLLGAGAGLATGIHSQIRSRGYF</sequence>
<dbReference type="EMBL" id="CP107241">
    <property type="protein sequence ID" value="WAH64604.1"/>
    <property type="molecule type" value="Genomic_DNA"/>
</dbReference>
<keyword evidence="1" id="KW-0472">Membrane</keyword>